<dbReference type="SMART" id="SM00220">
    <property type="entry name" value="S_TKc"/>
    <property type="match status" value="1"/>
</dbReference>
<dbReference type="SUPFAM" id="SSF158745">
    <property type="entry name" value="LanC-like"/>
    <property type="match status" value="1"/>
</dbReference>
<dbReference type="SMART" id="SM01260">
    <property type="entry name" value="LANC_like"/>
    <property type="match status" value="1"/>
</dbReference>
<dbReference type="Pfam" id="PF00069">
    <property type="entry name" value="Pkinase"/>
    <property type="match status" value="1"/>
</dbReference>
<evidence type="ECO:0000256" key="1">
    <source>
        <dbReference type="SAM" id="MobiDB-lite"/>
    </source>
</evidence>
<evidence type="ECO:0000313" key="4">
    <source>
        <dbReference type="Proteomes" id="UP000677413"/>
    </source>
</evidence>
<dbReference type="InterPro" id="IPR011009">
    <property type="entry name" value="Kinase-like_dom_sf"/>
</dbReference>
<feature type="compositionally biased region" description="Polar residues" evidence="1">
    <location>
        <begin position="224"/>
        <end position="238"/>
    </location>
</feature>
<dbReference type="GO" id="GO:0004672">
    <property type="term" value="F:protein kinase activity"/>
    <property type="evidence" value="ECO:0007669"/>
    <property type="project" value="InterPro"/>
</dbReference>
<protein>
    <submittedName>
        <fullName evidence="3">Class III lanthionine synthetase LanKC</fullName>
    </submittedName>
</protein>
<name>A0A940Y8L6_9ACTN</name>
<dbReference type="InterPro" id="IPR058053">
    <property type="entry name" value="RamC_C"/>
</dbReference>
<dbReference type="Proteomes" id="UP000677413">
    <property type="component" value="Unassembled WGS sequence"/>
</dbReference>
<gene>
    <name evidence="3" type="primary">lanKC</name>
    <name evidence="3" type="ORF">J8N05_30535</name>
</gene>
<dbReference type="SUPFAM" id="SSF56112">
    <property type="entry name" value="Protein kinase-like (PK-like)"/>
    <property type="match status" value="1"/>
</dbReference>
<dbReference type="GO" id="GO:0031179">
    <property type="term" value="P:peptide modification"/>
    <property type="evidence" value="ECO:0007669"/>
    <property type="project" value="InterPro"/>
</dbReference>
<accession>A0A940Y8L6</accession>
<proteinExistence type="predicted"/>
<sequence>MQLPWNTMLRYLRYDPRWFEDPVRRQPGSAHLTEFRAAMPVDWRLRRHGHWLVADPPGAPELGQGWKLHVSATSRTSAETLRRSLPVLRDAGVRFKFLIDPAEVRELNSKSFSRTASGKFITVYPPDVTSFHDVARALTGALRGCEGPYVLSDRRYPGSRVVSYRYGGFTTRFRLQPLGVRELLIESPDGALVRDTRTPYWSMPEWTTDPVTGEGPPPAGTPQVAETSQEAATPQEAGTPQEPDTPAAKRVLNGRYEIEGAIAFSNRGGIYRAVDTVTGADVVLREARPGVEVGPDGLDAVVLLRHEYDLLTELADSGFFVRPLDFFRQWEHSYLVEEWVGDSHLGLIVTTENPVFELDLSPERLTAYYQRLQRVWLQLADAIALCHERGIVLGDLSPTNVMVTPDDRVRVIDLESAFHEGGAPGAGLMTPGMVTRRALAARHGDRRTDYYALGGLMLATLIACQQNDMVDHALPLGLMAEVARDLDLPAELTSLISDLYSEDEELPDPAVLRRRMAELPFDTAWRRPPPLAHRLRPEPERSADLHERITEVLDGVVDYMKGTATVEREDRLLPADVLVFETNPLSLAHGAHGGLYAMHTLGHEIPDALLSWTLRRPTDHSALPPGLYYGSAGVAWSLSALGHRDQAVRLLREAGGHPLLHAEPGVLTGAAGHGMACLRLWRDHGEQEFLDRAVAIGDRLTAEARWEDGRAHWPDSADRVPVGYGYGASGVAMFLLALHGATGDGRLLDLGLAALEFDLSHPIHSTSGVLSFPSYAQSEGPRVRRHYWDAGTAGVLTTLLRYWDVTGEDRLRKEVDRVLPDVRRKYTGLPQLFHGISGLGNTLLDAYEFLGDPELLGDAQRAAEAVLRHTLRRPEGVVFPGEQSLRESCDLATGSAGVALFLDRVRHAAPGRRTNRNFLLDDLLTGVRPAPQDGS</sequence>
<dbReference type="Pfam" id="PF25816">
    <property type="entry name" value="RamC_N"/>
    <property type="match status" value="1"/>
</dbReference>
<dbReference type="Gene3D" id="1.10.510.10">
    <property type="entry name" value="Transferase(Phosphotransferase) domain 1"/>
    <property type="match status" value="1"/>
</dbReference>
<dbReference type="RefSeq" id="WP_210888625.1">
    <property type="nucleotide sequence ID" value="NZ_JAGPYQ010000001.1"/>
</dbReference>
<feature type="domain" description="Protein kinase" evidence="2">
    <location>
        <begin position="256"/>
        <end position="586"/>
    </location>
</feature>
<reference evidence="3 4" key="1">
    <citation type="submission" date="2021-04" db="EMBL/GenBank/DDBJ databases">
        <authorList>
            <person name="Tang X."/>
            <person name="Zhou X."/>
            <person name="Chen X."/>
            <person name="Cernava T."/>
            <person name="Zhang C."/>
        </authorList>
    </citation>
    <scope>NUCLEOTIDE SEQUENCE [LARGE SCALE GENOMIC DNA]</scope>
    <source>
        <strain evidence="3 4">BH-SS-21</strain>
    </source>
</reference>
<dbReference type="Gene3D" id="1.50.10.20">
    <property type="match status" value="1"/>
</dbReference>
<dbReference type="InterPro" id="IPR000719">
    <property type="entry name" value="Prot_kinase_dom"/>
</dbReference>
<dbReference type="AlphaFoldDB" id="A0A940Y8L6"/>
<organism evidence="3 4">
    <name type="scientific">Streptomyces liliiviolaceus</name>
    <dbReference type="NCBI Taxonomy" id="2823109"/>
    <lineage>
        <taxon>Bacteria</taxon>
        <taxon>Bacillati</taxon>
        <taxon>Actinomycetota</taxon>
        <taxon>Actinomycetes</taxon>
        <taxon>Kitasatosporales</taxon>
        <taxon>Streptomycetaceae</taxon>
        <taxon>Streptomyces</taxon>
    </lineage>
</organism>
<evidence type="ECO:0000313" key="3">
    <source>
        <dbReference type="EMBL" id="MBQ0852504.1"/>
    </source>
</evidence>
<dbReference type="NCBIfam" id="NF038151">
    <property type="entry name" value="lanthi_synth_III"/>
    <property type="match status" value="1"/>
</dbReference>
<dbReference type="InterPro" id="IPR057929">
    <property type="entry name" value="RamC_N"/>
</dbReference>
<evidence type="ECO:0000259" key="2">
    <source>
        <dbReference type="PROSITE" id="PS50011"/>
    </source>
</evidence>
<feature type="region of interest" description="Disordered" evidence="1">
    <location>
        <begin position="206"/>
        <end position="247"/>
    </location>
</feature>
<dbReference type="PROSITE" id="PS50011">
    <property type="entry name" value="PROTEIN_KINASE_DOM"/>
    <property type="match status" value="1"/>
</dbReference>
<dbReference type="PRINTS" id="PR01950">
    <property type="entry name" value="LANCSUPER"/>
</dbReference>
<dbReference type="InterPro" id="IPR007822">
    <property type="entry name" value="LANC-like"/>
</dbReference>
<comment type="caution">
    <text evidence="3">The sequence shown here is derived from an EMBL/GenBank/DDBJ whole genome shotgun (WGS) entry which is preliminary data.</text>
</comment>
<dbReference type="CDD" id="cd04791">
    <property type="entry name" value="LanC_SerThrkinase"/>
    <property type="match status" value="1"/>
</dbReference>
<dbReference type="GO" id="GO:0005524">
    <property type="term" value="F:ATP binding"/>
    <property type="evidence" value="ECO:0007669"/>
    <property type="project" value="InterPro"/>
</dbReference>
<keyword evidence="4" id="KW-1185">Reference proteome</keyword>
<dbReference type="InterPro" id="IPR053524">
    <property type="entry name" value="Aerial_hyphae_peptide-synth"/>
</dbReference>
<dbReference type="Pfam" id="PF05147">
    <property type="entry name" value="LANC_like"/>
    <property type="match status" value="1"/>
</dbReference>
<dbReference type="EMBL" id="JAGPYQ010000001">
    <property type="protein sequence ID" value="MBQ0852504.1"/>
    <property type="molecule type" value="Genomic_DNA"/>
</dbReference>
<dbReference type="Gene3D" id="3.30.200.20">
    <property type="entry name" value="Phosphorylase Kinase, domain 1"/>
    <property type="match status" value="1"/>
</dbReference>